<dbReference type="Proteomes" id="UP000184384">
    <property type="component" value="Unassembled WGS sequence"/>
</dbReference>
<feature type="transmembrane region" description="Helical" evidence="2">
    <location>
        <begin position="47"/>
        <end position="68"/>
    </location>
</feature>
<keyword evidence="2" id="KW-1133">Transmembrane helix</keyword>
<dbReference type="STRING" id="280093.SAMN05443373_102189"/>
<gene>
    <name evidence="3" type="ORF">BC624_102189</name>
    <name evidence="4" type="ORF">SAMN05443373_102189</name>
</gene>
<dbReference type="AlphaFoldDB" id="A0A1M5KB38"/>
<dbReference type="SUPFAM" id="SSF56925">
    <property type="entry name" value="OMPA-like"/>
    <property type="match status" value="1"/>
</dbReference>
<evidence type="ECO:0008006" key="7">
    <source>
        <dbReference type="Google" id="ProtNLM"/>
    </source>
</evidence>
<sequence>MKNNKNIDRLFQERFKDFETEPQEQTWSNIQAALKEEKKERKVIPLWLKYSGIAAAFFLGFFALNTVFKTATDSPDRIVLDTKTLNSSTTDTTSVPIKSEEKKNSIYLKNNTKVALTPPKNLKKTNKDEKEITTPVPTKITVGQAKNQNSVAVYFQKNNSPLKQTDLKKETSKSELALSEKNKLKNPNTTEEIFNIKSEKQSVKEKPNTDIAQNDSKKQTVAAPENELEAILKTKEERKGKVFASNKNKWEITPNIAAMYPQSTSNGSFIDPQFSQNSKTTDKSLGFGIGVNYAISKKVALRSGINKFSLGYNTNNVVYSSGLQNTTLANVNSTATALIEVHNNANLNSLMSFEKNLQKTSSGTINQKMGYYEVPLELSYAVLDKKIGINIIGGISTLFLEENKISLLSTNTNLKLGEANNLNSVHFSTNFGLGFKYKFVKSFQLNIEPMVKYQLNTFTNDSGNFKPVLLGLYSGISYHF</sequence>
<accession>A0A1M5KB38</accession>
<dbReference type="Proteomes" id="UP000237771">
    <property type="component" value="Unassembled WGS sequence"/>
</dbReference>
<evidence type="ECO:0000313" key="4">
    <source>
        <dbReference type="EMBL" id="SHG49931.1"/>
    </source>
</evidence>
<reference evidence="4" key="2">
    <citation type="submission" date="2016-11" db="EMBL/GenBank/DDBJ databases">
        <authorList>
            <person name="Jaros S."/>
            <person name="Januszkiewicz K."/>
            <person name="Wedrychowicz H."/>
        </authorList>
    </citation>
    <scope>NUCLEOTIDE SEQUENCE [LARGE SCALE GENOMIC DNA]</scope>
    <source>
        <strain evidence="4">DSM 19729</strain>
    </source>
</reference>
<evidence type="ECO:0000313" key="3">
    <source>
        <dbReference type="EMBL" id="PRZ26226.1"/>
    </source>
</evidence>
<evidence type="ECO:0000313" key="5">
    <source>
        <dbReference type="Proteomes" id="UP000184384"/>
    </source>
</evidence>
<feature type="compositionally biased region" description="Basic and acidic residues" evidence="1">
    <location>
        <begin position="197"/>
        <end position="208"/>
    </location>
</feature>
<dbReference type="EMBL" id="FQWO01000002">
    <property type="protein sequence ID" value="SHG49931.1"/>
    <property type="molecule type" value="Genomic_DNA"/>
</dbReference>
<dbReference type="RefSeq" id="WP_072940318.1">
    <property type="nucleotide sequence ID" value="NZ_FQWO01000002.1"/>
</dbReference>
<keyword evidence="2" id="KW-0472">Membrane</keyword>
<evidence type="ECO:0000256" key="1">
    <source>
        <dbReference type="SAM" id="MobiDB-lite"/>
    </source>
</evidence>
<dbReference type="InterPro" id="IPR011250">
    <property type="entry name" value="OMP/PagP_B-barrel"/>
</dbReference>
<keyword evidence="6" id="KW-1185">Reference proteome</keyword>
<organism evidence="4 5">
    <name type="scientific">Flavobacterium granuli</name>
    <dbReference type="NCBI Taxonomy" id="280093"/>
    <lineage>
        <taxon>Bacteria</taxon>
        <taxon>Pseudomonadati</taxon>
        <taxon>Bacteroidota</taxon>
        <taxon>Flavobacteriia</taxon>
        <taxon>Flavobacteriales</taxon>
        <taxon>Flavobacteriaceae</taxon>
        <taxon>Flavobacterium</taxon>
    </lineage>
</organism>
<reference evidence="3 6" key="3">
    <citation type="submission" date="2018-03" db="EMBL/GenBank/DDBJ databases">
        <title>Genomic Encyclopedia of Archaeal and Bacterial Type Strains, Phase II (KMG-II): from individual species to whole genera.</title>
        <authorList>
            <person name="Goeker M."/>
        </authorList>
    </citation>
    <scope>NUCLEOTIDE SEQUENCE [LARGE SCALE GENOMIC DNA]</scope>
    <source>
        <strain evidence="3 6">DSM 17797</strain>
    </source>
</reference>
<dbReference type="OrthoDB" id="1113942at2"/>
<keyword evidence="2" id="KW-0812">Transmembrane</keyword>
<name>A0A1M5KB38_9FLAO</name>
<evidence type="ECO:0000256" key="2">
    <source>
        <dbReference type="SAM" id="Phobius"/>
    </source>
</evidence>
<feature type="compositionally biased region" description="Basic and acidic residues" evidence="1">
    <location>
        <begin position="165"/>
        <end position="183"/>
    </location>
</feature>
<protein>
    <recommendedName>
        <fullName evidence="7">Outer membrane protein beta-barrel domain-containing protein</fullName>
    </recommendedName>
</protein>
<reference evidence="5" key="1">
    <citation type="submission" date="2016-11" db="EMBL/GenBank/DDBJ databases">
        <authorList>
            <person name="Varghese N."/>
            <person name="Submissions S."/>
        </authorList>
    </citation>
    <scope>NUCLEOTIDE SEQUENCE [LARGE SCALE GENOMIC DNA]</scope>
    <source>
        <strain evidence="5">DSM 19729</strain>
    </source>
</reference>
<feature type="region of interest" description="Disordered" evidence="1">
    <location>
        <begin position="164"/>
        <end position="223"/>
    </location>
</feature>
<proteinExistence type="predicted"/>
<evidence type="ECO:0000313" key="6">
    <source>
        <dbReference type="Proteomes" id="UP000237771"/>
    </source>
</evidence>
<dbReference type="EMBL" id="PVUB01000002">
    <property type="protein sequence ID" value="PRZ26226.1"/>
    <property type="molecule type" value="Genomic_DNA"/>
</dbReference>